<accession>A0A835XI39</accession>
<feature type="region of interest" description="Disordered" evidence="1">
    <location>
        <begin position="608"/>
        <end position="663"/>
    </location>
</feature>
<dbReference type="InterPro" id="IPR038538">
    <property type="entry name" value="MTERF_sf"/>
</dbReference>
<evidence type="ECO:0000256" key="1">
    <source>
        <dbReference type="SAM" id="MobiDB-lite"/>
    </source>
</evidence>
<gene>
    <name evidence="2" type="ORF">HYH03_017347</name>
</gene>
<dbReference type="Gene3D" id="1.25.70.10">
    <property type="entry name" value="Transcription termination factor 3, mitochondrial"/>
    <property type="match status" value="2"/>
</dbReference>
<feature type="compositionally biased region" description="Low complexity" evidence="1">
    <location>
        <begin position="342"/>
        <end position="377"/>
    </location>
</feature>
<feature type="region of interest" description="Disordered" evidence="1">
    <location>
        <begin position="1"/>
        <end position="92"/>
    </location>
</feature>
<feature type="region of interest" description="Disordered" evidence="1">
    <location>
        <begin position="133"/>
        <end position="165"/>
    </location>
</feature>
<keyword evidence="3" id="KW-1185">Reference proteome</keyword>
<protein>
    <submittedName>
        <fullName evidence="2">Uncharacterized protein</fullName>
    </submittedName>
</protein>
<dbReference type="EMBL" id="JAEHOE010000165">
    <property type="protein sequence ID" value="KAG2483824.1"/>
    <property type="molecule type" value="Genomic_DNA"/>
</dbReference>
<dbReference type="Proteomes" id="UP000612055">
    <property type="component" value="Unassembled WGS sequence"/>
</dbReference>
<dbReference type="AlphaFoldDB" id="A0A835XI39"/>
<evidence type="ECO:0000313" key="3">
    <source>
        <dbReference type="Proteomes" id="UP000612055"/>
    </source>
</evidence>
<dbReference type="OrthoDB" id="545453at2759"/>
<feature type="region of interest" description="Disordered" evidence="1">
    <location>
        <begin position="330"/>
        <end position="377"/>
    </location>
</feature>
<proteinExistence type="predicted"/>
<sequence length="784" mass="80677">MEHHPITSSSGGLDDVASSRLEVAPQAENSTTSPGDGAECGDSTAEALRSRVSSNSQAGPSKASPADQAGRAGGIANRSSRKSGSRRLPRPAPVSAMAGALAAGVGVSAAARTGAGAGASIGADATAAGATAPVEAGSEPASSPAAASAAALRDPTPAGGAKADLAKAKAEAAAASNSSPLELLRSRTPELQPIDLPTLQDRLAHLGRILNLDPAAALAAAEGVPALLAQPPKQLAAAWNKAVYNLGCPPEERVALTRRVASKAVLLLLLPEDRVPQAAVRLSVWTGMRPKQAKALLRDLPQVATLAPETLSAKLSGLRRILGIAEELAAAPRPGQQPPPGAARSAASSQRPGQGQPQAQAQSSQAQTPSQAQSQAAGSAHACSQALLAHAVFSAPHLLTFSTPALEKHHSALLEMFGAPRLALALRREPGLLALRPSVAGYKLRLLQSLLGCREQPGLVATLVARNPALLFRTPEALSASCRALSIWSLDPRVKLRLVAARPGLLLRLPAQEVHGRCRWLRRLMLSNAYYHTGLRRLPVACLAGVLSALNVGWPRLQYLAESSQEGACGLMDAVEVAAEAFERRFPEFRKWHEWKLKQMGTDNPWRGAFRVRGIGSDPSKDRPVSGTNKRNLLMARQQQRRKGAGPGGPRPGPGLSRTSDPQELVRVVVAEAGEVRSGSTTVARPRRVVQCLVSSSVSSVSSCDEEAALAASAEAAAAAQSQAQAQGVVSLQGMEPGQGPEHVVHVTAPPLSHVVGTAAAQAAAAGNGAVAAHVAAEAAAAAP</sequence>
<feature type="compositionally biased region" description="Basic residues" evidence="1">
    <location>
        <begin position="79"/>
        <end position="89"/>
    </location>
</feature>
<evidence type="ECO:0000313" key="2">
    <source>
        <dbReference type="EMBL" id="KAG2483824.1"/>
    </source>
</evidence>
<reference evidence="2" key="1">
    <citation type="journal article" date="2020" name="bioRxiv">
        <title>Comparative genomics of Chlamydomonas.</title>
        <authorList>
            <person name="Craig R.J."/>
            <person name="Hasan A.R."/>
            <person name="Ness R.W."/>
            <person name="Keightley P.D."/>
        </authorList>
    </citation>
    <scope>NUCLEOTIDE SEQUENCE</scope>
    <source>
        <strain evidence="2">CCAP 11/70</strain>
    </source>
</reference>
<feature type="compositionally biased region" description="Low complexity" evidence="1">
    <location>
        <begin position="133"/>
        <end position="151"/>
    </location>
</feature>
<name>A0A835XI39_9CHLO</name>
<comment type="caution">
    <text evidence="2">The sequence shown here is derived from an EMBL/GenBank/DDBJ whole genome shotgun (WGS) entry which is preliminary data.</text>
</comment>
<feature type="compositionally biased region" description="Polar residues" evidence="1">
    <location>
        <begin position="1"/>
        <end position="11"/>
    </location>
</feature>
<organism evidence="2 3">
    <name type="scientific">Edaphochlamys debaryana</name>
    <dbReference type="NCBI Taxonomy" id="47281"/>
    <lineage>
        <taxon>Eukaryota</taxon>
        <taxon>Viridiplantae</taxon>
        <taxon>Chlorophyta</taxon>
        <taxon>core chlorophytes</taxon>
        <taxon>Chlorophyceae</taxon>
        <taxon>CS clade</taxon>
        <taxon>Chlamydomonadales</taxon>
        <taxon>Chlamydomonadales incertae sedis</taxon>
        <taxon>Edaphochlamys</taxon>
    </lineage>
</organism>